<accession>A0A2N4U529</accession>
<evidence type="ECO:0000313" key="3">
    <source>
        <dbReference type="Proteomes" id="UP000234190"/>
    </source>
</evidence>
<comment type="caution">
    <text evidence="2">The sequence shown here is derived from an EMBL/GenBank/DDBJ whole genome shotgun (WGS) entry which is preliminary data.</text>
</comment>
<dbReference type="AlphaFoldDB" id="A0A2N4U529"/>
<sequence>MRSSCASRQPGRSDIGAGINDDRSTLVKRPSTQLVPTTFQASMLQRGRSYGVVLQRLSGSSEPHAKGAPEGAYERGYAMFGAVGRRTGNEERNTTP</sequence>
<organism evidence="2 3">
    <name type="scientific">Pollutimonas subterranea</name>
    <dbReference type="NCBI Taxonomy" id="2045210"/>
    <lineage>
        <taxon>Bacteria</taxon>
        <taxon>Pseudomonadati</taxon>
        <taxon>Pseudomonadota</taxon>
        <taxon>Betaproteobacteria</taxon>
        <taxon>Burkholderiales</taxon>
        <taxon>Alcaligenaceae</taxon>
        <taxon>Pollutimonas</taxon>
    </lineage>
</organism>
<proteinExistence type="predicted"/>
<dbReference type="EMBL" id="PDNW01000006">
    <property type="protein sequence ID" value="PLC50121.1"/>
    <property type="molecule type" value="Genomic_DNA"/>
</dbReference>
<keyword evidence="3" id="KW-1185">Reference proteome</keyword>
<dbReference type="Proteomes" id="UP000234190">
    <property type="component" value="Unassembled WGS sequence"/>
</dbReference>
<feature type="region of interest" description="Disordered" evidence="1">
    <location>
        <begin position="1"/>
        <end position="27"/>
    </location>
</feature>
<name>A0A2N4U529_9BURK</name>
<gene>
    <name evidence="2" type="ORF">CR159_08935</name>
</gene>
<protein>
    <submittedName>
        <fullName evidence="2">Uncharacterized protein</fullName>
    </submittedName>
</protein>
<reference evidence="2 3" key="1">
    <citation type="submission" date="2017-10" db="EMBL/GenBank/DDBJ databases">
        <title>Two draft genome sequences of Pusillimonas sp. strains isolated from a nitrate- and radionuclide-contaminated groundwater in Russia.</title>
        <authorList>
            <person name="Grouzdev D.S."/>
            <person name="Tourova T.P."/>
            <person name="Goeva M.A."/>
            <person name="Babich T.L."/>
            <person name="Sokolova D.S."/>
            <person name="Abdullin R."/>
            <person name="Poltaraus A.B."/>
            <person name="Toshchakov S.V."/>
            <person name="Nazina T.N."/>
        </authorList>
    </citation>
    <scope>NUCLEOTIDE SEQUENCE [LARGE SCALE GENOMIC DNA]</scope>
    <source>
        <strain evidence="2 3">JR1/69-3-13</strain>
    </source>
</reference>
<evidence type="ECO:0000256" key="1">
    <source>
        <dbReference type="SAM" id="MobiDB-lite"/>
    </source>
</evidence>
<evidence type="ECO:0000313" key="2">
    <source>
        <dbReference type="EMBL" id="PLC50121.1"/>
    </source>
</evidence>